<evidence type="ECO:0000313" key="2">
    <source>
        <dbReference type="Proteomes" id="UP001239795"/>
    </source>
</evidence>
<reference evidence="1 2" key="1">
    <citation type="submission" date="2016-10" db="EMBL/GenBank/DDBJ databases">
        <title>The genome sequence of Colletotrichum fioriniae PJ7.</title>
        <authorList>
            <person name="Baroncelli R."/>
        </authorList>
    </citation>
    <scope>NUCLEOTIDE SEQUENCE [LARGE SCALE GENOMIC DNA]</scope>
    <source>
        <strain evidence="1">Col 31</strain>
    </source>
</reference>
<name>A0AAI9U2N6_9PEZI</name>
<comment type="caution">
    <text evidence="1">The sequence shown here is derived from an EMBL/GenBank/DDBJ whole genome shotgun (WGS) entry which is preliminary data.</text>
</comment>
<protein>
    <submittedName>
        <fullName evidence="1">Uncharacterized protein</fullName>
    </submittedName>
</protein>
<proteinExistence type="predicted"/>
<evidence type="ECO:0000313" key="1">
    <source>
        <dbReference type="EMBL" id="KAK1449424.1"/>
    </source>
</evidence>
<dbReference type="EMBL" id="MLGG01000068">
    <property type="protein sequence ID" value="KAK1449424.1"/>
    <property type="molecule type" value="Genomic_DNA"/>
</dbReference>
<gene>
    <name evidence="1" type="ORF">CMEL01_08739</name>
</gene>
<keyword evidence="2" id="KW-1185">Reference proteome</keyword>
<dbReference type="Proteomes" id="UP001239795">
    <property type="component" value="Unassembled WGS sequence"/>
</dbReference>
<accession>A0AAI9U2N6</accession>
<sequence>MRPSQSRQPSIVVYWFSLKSSQGRYGVIAPNTMRPVPGTTAEVQVDTLLPSSCSLFQEPCTHTWCLAKPSWCLLMGARFNEIQELWWYLRHCRQSASRVLCL</sequence>
<dbReference type="AlphaFoldDB" id="A0AAI9U2N6"/>
<organism evidence="1 2">
    <name type="scientific">Colletotrichum melonis</name>
    <dbReference type="NCBI Taxonomy" id="1209925"/>
    <lineage>
        <taxon>Eukaryota</taxon>
        <taxon>Fungi</taxon>
        <taxon>Dikarya</taxon>
        <taxon>Ascomycota</taxon>
        <taxon>Pezizomycotina</taxon>
        <taxon>Sordariomycetes</taxon>
        <taxon>Hypocreomycetidae</taxon>
        <taxon>Glomerellales</taxon>
        <taxon>Glomerellaceae</taxon>
        <taxon>Colletotrichum</taxon>
        <taxon>Colletotrichum acutatum species complex</taxon>
    </lineage>
</organism>